<evidence type="ECO:0000313" key="4">
    <source>
        <dbReference type="EMBL" id="KAK5061952.1"/>
    </source>
</evidence>
<dbReference type="SUPFAM" id="SSF54593">
    <property type="entry name" value="Glyoxalase/Bleomycin resistance protein/Dihydroxybiphenyl dioxygenase"/>
    <property type="match status" value="1"/>
</dbReference>
<dbReference type="Proteomes" id="UP001345691">
    <property type="component" value="Unassembled WGS sequence"/>
</dbReference>
<organism evidence="4 5">
    <name type="scientific">Exophiala sideris</name>
    <dbReference type="NCBI Taxonomy" id="1016849"/>
    <lineage>
        <taxon>Eukaryota</taxon>
        <taxon>Fungi</taxon>
        <taxon>Dikarya</taxon>
        <taxon>Ascomycota</taxon>
        <taxon>Pezizomycotina</taxon>
        <taxon>Eurotiomycetes</taxon>
        <taxon>Chaetothyriomycetidae</taxon>
        <taxon>Chaetothyriales</taxon>
        <taxon>Herpotrichiellaceae</taxon>
        <taxon>Exophiala</taxon>
    </lineage>
</organism>
<name>A0ABR0JF45_9EURO</name>
<dbReference type="InterPro" id="IPR004360">
    <property type="entry name" value="Glyas_Fos-R_dOase_dom"/>
</dbReference>
<keyword evidence="5" id="KW-1185">Reference proteome</keyword>
<evidence type="ECO:0000256" key="2">
    <source>
        <dbReference type="SAM" id="MobiDB-lite"/>
    </source>
</evidence>
<comment type="similarity">
    <text evidence="1">Belongs to the glyoxalase I family.</text>
</comment>
<dbReference type="InterPro" id="IPR050383">
    <property type="entry name" value="GlyoxalaseI/FosfomycinResist"/>
</dbReference>
<sequence length="208" mass="23021">MPGITSTGQVISPKALAHVVFRTADLDRMVDFWVTSLGGSISHRSKAIAFIRYDEEHHRIAIIQAPGTVERNPQAAGMHHVAFSFDTLSELVEGYHQRKAHSIVPKRCVNHGPTTSMYYEDPDGNTIETQVDNFDTADEAAEFMSSKLFAENPIGTDFEPEDLVARLKAGEDDKIIKKRIEIGPRGLPASYGPQENSPMFHGRRSTGT</sequence>
<dbReference type="PANTHER" id="PTHR21366:SF14">
    <property type="entry name" value="GLYOXALASE DOMAIN-CONTAINING PROTEIN 5"/>
    <property type="match status" value="1"/>
</dbReference>
<feature type="region of interest" description="Disordered" evidence="2">
    <location>
        <begin position="183"/>
        <end position="208"/>
    </location>
</feature>
<evidence type="ECO:0000259" key="3">
    <source>
        <dbReference type="PROSITE" id="PS51819"/>
    </source>
</evidence>
<feature type="domain" description="VOC" evidence="3">
    <location>
        <begin position="15"/>
        <end position="132"/>
    </location>
</feature>
<dbReference type="PANTHER" id="PTHR21366">
    <property type="entry name" value="GLYOXALASE FAMILY PROTEIN"/>
    <property type="match status" value="1"/>
</dbReference>
<proteinExistence type="inferred from homology"/>
<dbReference type="InterPro" id="IPR037523">
    <property type="entry name" value="VOC_core"/>
</dbReference>
<comment type="caution">
    <text evidence="4">The sequence shown here is derived from an EMBL/GenBank/DDBJ whole genome shotgun (WGS) entry which is preliminary data.</text>
</comment>
<dbReference type="PROSITE" id="PS51819">
    <property type="entry name" value="VOC"/>
    <property type="match status" value="1"/>
</dbReference>
<protein>
    <recommendedName>
        <fullName evidence="3">VOC domain-containing protein</fullName>
    </recommendedName>
</protein>
<reference evidence="4 5" key="1">
    <citation type="submission" date="2023-08" db="EMBL/GenBank/DDBJ databases">
        <title>Black Yeasts Isolated from many extreme environments.</title>
        <authorList>
            <person name="Coleine C."/>
            <person name="Stajich J.E."/>
            <person name="Selbmann L."/>
        </authorList>
    </citation>
    <scope>NUCLEOTIDE SEQUENCE [LARGE SCALE GENOMIC DNA]</scope>
    <source>
        <strain evidence="4 5">CCFEE 6328</strain>
    </source>
</reference>
<dbReference type="Gene3D" id="3.10.180.10">
    <property type="entry name" value="2,3-Dihydroxybiphenyl 1,2-Dioxygenase, domain 1"/>
    <property type="match status" value="1"/>
</dbReference>
<evidence type="ECO:0000256" key="1">
    <source>
        <dbReference type="ARBA" id="ARBA00010363"/>
    </source>
</evidence>
<dbReference type="Pfam" id="PF00903">
    <property type="entry name" value="Glyoxalase"/>
    <property type="match status" value="1"/>
</dbReference>
<accession>A0ABR0JF45</accession>
<gene>
    <name evidence="4" type="ORF">LTR69_005136</name>
</gene>
<evidence type="ECO:0000313" key="5">
    <source>
        <dbReference type="Proteomes" id="UP001345691"/>
    </source>
</evidence>
<dbReference type="InterPro" id="IPR029068">
    <property type="entry name" value="Glyas_Bleomycin-R_OHBP_Dase"/>
</dbReference>
<dbReference type="EMBL" id="JAVRRF010000009">
    <property type="protein sequence ID" value="KAK5061952.1"/>
    <property type="molecule type" value="Genomic_DNA"/>
</dbReference>